<name>A0A1C1D0R3_9EURO</name>
<sequence>MRLLPRLLVSVVFVLLPLVPEEQLSPTALVSIGAGMLVCVVAWELVGGLEKCAALFESWNLTADDSSDEDVVALRRDVQEDGASPGPDVEVP</sequence>
<dbReference type="Proteomes" id="UP000094526">
    <property type="component" value="Unassembled WGS sequence"/>
</dbReference>
<feature type="chain" id="PRO_5008651182" evidence="1">
    <location>
        <begin position="22"/>
        <end position="92"/>
    </location>
</feature>
<evidence type="ECO:0000256" key="1">
    <source>
        <dbReference type="SAM" id="SignalP"/>
    </source>
</evidence>
<dbReference type="EMBL" id="LGRB01000005">
    <property type="protein sequence ID" value="OCT54268.1"/>
    <property type="molecule type" value="Genomic_DNA"/>
</dbReference>
<feature type="signal peptide" evidence="1">
    <location>
        <begin position="1"/>
        <end position="21"/>
    </location>
</feature>
<accession>A0A1C1D0R3</accession>
<comment type="caution">
    <text evidence="2">The sequence shown here is derived from an EMBL/GenBank/DDBJ whole genome shotgun (WGS) entry which is preliminary data.</text>
</comment>
<keyword evidence="1" id="KW-0732">Signal</keyword>
<dbReference type="VEuPathDB" id="FungiDB:G647_10199"/>
<gene>
    <name evidence="2" type="ORF">CLCR_00348</name>
</gene>
<keyword evidence="3" id="KW-1185">Reference proteome</keyword>
<dbReference type="AlphaFoldDB" id="A0A1C1D0R3"/>
<evidence type="ECO:0000313" key="3">
    <source>
        <dbReference type="Proteomes" id="UP000094526"/>
    </source>
</evidence>
<proteinExistence type="predicted"/>
<protein>
    <submittedName>
        <fullName evidence="2">Uncharacterized protein</fullName>
    </submittedName>
</protein>
<dbReference type="VEuPathDB" id="FungiDB:CLCR_00348"/>
<evidence type="ECO:0000313" key="2">
    <source>
        <dbReference type="EMBL" id="OCT54268.1"/>
    </source>
</evidence>
<reference evidence="3" key="1">
    <citation type="submission" date="2015-07" db="EMBL/GenBank/DDBJ databases">
        <authorList>
            <person name="Teixeira M.M."/>
            <person name="Souza R.C."/>
            <person name="Almeida L.G."/>
            <person name="Vicente V.A."/>
            <person name="de Hoog S."/>
            <person name="Bocca A.L."/>
            <person name="de Almeida S.R."/>
            <person name="Vasconcelos A.T."/>
            <person name="Felipe M.S."/>
        </authorList>
    </citation>
    <scope>NUCLEOTIDE SEQUENCE [LARGE SCALE GENOMIC DNA]</scope>
    <source>
        <strain evidence="3">KSF</strain>
    </source>
</reference>
<organism evidence="2 3">
    <name type="scientific">Cladophialophora carrionii</name>
    <dbReference type="NCBI Taxonomy" id="86049"/>
    <lineage>
        <taxon>Eukaryota</taxon>
        <taxon>Fungi</taxon>
        <taxon>Dikarya</taxon>
        <taxon>Ascomycota</taxon>
        <taxon>Pezizomycotina</taxon>
        <taxon>Eurotiomycetes</taxon>
        <taxon>Chaetothyriomycetidae</taxon>
        <taxon>Chaetothyriales</taxon>
        <taxon>Herpotrichiellaceae</taxon>
        <taxon>Cladophialophora</taxon>
    </lineage>
</organism>